<evidence type="ECO:0000256" key="1">
    <source>
        <dbReference type="SAM" id="Phobius"/>
    </source>
</evidence>
<evidence type="ECO:0000313" key="3">
    <source>
        <dbReference type="EMBL" id="KAK0391902.1"/>
    </source>
</evidence>
<keyword evidence="1" id="KW-0472">Membrane</keyword>
<keyword evidence="4" id="KW-1185">Reference proteome</keyword>
<dbReference type="EMBL" id="JAPDFR010000001">
    <property type="protein sequence ID" value="KAK0391902.1"/>
    <property type="molecule type" value="Genomic_DNA"/>
</dbReference>
<feature type="signal peptide" evidence="2">
    <location>
        <begin position="1"/>
        <end position="27"/>
    </location>
</feature>
<sequence length="148" mass="16000">MLSSIAGLAFLGGVLLALHTWSEDVTADPAERRVYQTGFYTILGGAAINTMCAAIVWGVGAVPFGDEFGACSPYGLAGAAVTARLNLWKTGFTPREWMYLKAMPQILVGKLGGLTNRALDVLDDELLKRGILKQKPGQRFKQQARQEL</sequence>
<gene>
    <name evidence="3" type="ORF">NLU13_1400</name>
</gene>
<dbReference type="AlphaFoldDB" id="A0AA39GTP8"/>
<evidence type="ECO:0000313" key="4">
    <source>
        <dbReference type="Proteomes" id="UP001175261"/>
    </source>
</evidence>
<organism evidence="3 4">
    <name type="scientific">Sarocladium strictum</name>
    <name type="common">Black bundle disease fungus</name>
    <name type="synonym">Acremonium strictum</name>
    <dbReference type="NCBI Taxonomy" id="5046"/>
    <lineage>
        <taxon>Eukaryota</taxon>
        <taxon>Fungi</taxon>
        <taxon>Dikarya</taxon>
        <taxon>Ascomycota</taxon>
        <taxon>Pezizomycotina</taxon>
        <taxon>Sordariomycetes</taxon>
        <taxon>Hypocreomycetidae</taxon>
        <taxon>Hypocreales</taxon>
        <taxon>Sarocladiaceae</taxon>
        <taxon>Sarocladium</taxon>
    </lineage>
</organism>
<protein>
    <submittedName>
        <fullName evidence="3">Uncharacterized protein</fullName>
    </submittedName>
</protein>
<feature type="chain" id="PRO_5041241555" evidence="2">
    <location>
        <begin position="28"/>
        <end position="148"/>
    </location>
</feature>
<comment type="caution">
    <text evidence="3">The sequence shown here is derived from an EMBL/GenBank/DDBJ whole genome shotgun (WGS) entry which is preliminary data.</text>
</comment>
<keyword evidence="2" id="KW-0732">Signal</keyword>
<reference evidence="3" key="1">
    <citation type="submission" date="2022-10" db="EMBL/GenBank/DDBJ databases">
        <title>Determination and structural analysis of whole genome sequence of Sarocladium strictum F4-1.</title>
        <authorList>
            <person name="Hu L."/>
            <person name="Jiang Y."/>
        </authorList>
    </citation>
    <scope>NUCLEOTIDE SEQUENCE</scope>
    <source>
        <strain evidence="3">F4-1</strain>
    </source>
</reference>
<evidence type="ECO:0000256" key="2">
    <source>
        <dbReference type="SAM" id="SignalP"/>
    </source>
</evidence>
<accession>A0AA39GTP8</accession>
<keyword evidence="1" id="KW-0812">Transmembrane</keyword>
<feature type="transmembrane region" description="Helical" evidence="1">
    <location>
        <begin position="38"/>
        <end position="59"/>
    </location>
</feature>
<proteinExistence type="predicted"/>
<name>A0AA39GTP8_SARSR</name>
<dbReference type="Proteomes" id="UP001175261">
    <property type="component" value="Unassembled WGS sequence"/>
</dbReference>
<keyword evidence="1" id="KW-1133">Transmembrane helix</keyword>